<name>A0A7K1T0M7_9SPHI</name>
<feature type="domain" description="Bacterial surface antigen (D15)" evidence="4">
    <location>
        <begin position="184"/>
        <end position="384"/>
    </location>
</feature>
<keyword evidence="2" id="KW-0472">Membrane</keyword>
<evidence type="ECO:0000313" key="6">
    <source>
        <dbReference type="Proteomes" id="UP000462014"/>
    </source>
</evidence>
<accession>A0A7K1T0M7</accession>
<sequence>MTNKNKFILYCIFLFSFSAKLFAQSEQALPANPAVSDTLRKQQDSLASQRDIIDYLHKLFHKKGSQPINPITKRFNYSVVPSAGYTLSTGLAASLTGNVAWFAEPLQHENLSSVISILSYNQKSQLTFRIISNVWSKDNDYNFVGDFRLYKFPENTYGLGSLTSLDELNPMKYNFVRFYETVLKKLEKNFYGGLGYNLDYHYDIMENGKPNQSVTDYQIYGKTTTSVSSGIAFNLLYDNRKNSINARNGTYVNLIYRPDLKLLGSDTNWQLLSFDFRKYIPLTTSGKSVLAFWTLENFTLSGQPPYFDLPSTGWDMAGNTGRGYAQGRFRGKNMLYAETEYRFDLTNNGFFGGVLFVNGETFSDYPNNRFQKVIPGYGPGLRIKFNKRSATNICIDYGFGINGSHGLFVNLGEVF</sequence>
<evidence type="ECO:0000256" key="1">
    <source>
        <dbReference type="ARBA" id="ARBA00004370"/>
    </source>
</evidence>
<evidence type="ECO:0000256" key="3">
    <source>
        <dbReference type="SAM" id="SignalP"/>
    </source>
</evidence>
<protein>
    <submittedName>
        <fullName evidence="5">BamA/TamA family outer membrane protein</fullName>
    </submittedName>
</protein>
<dbReference type="Proteomes" id="UP000462014">
    <property type="component" value="Unassembled WGS sequence"/>
</dbReference>
<proteinExistence type="predicted"/>
<dbReference type="GO" id="GO:0019867">
    <property type="term" value="C:outer membrane"/>
    <property type="evidence" value="ECO:0007669"/>
    <property type="project" value="InterPro"/>
</dbReference>
<dbReference type="Pfam" id="PF01103">
    <property type="entry name" value="Omp85"/>
    <property type="match status" value="1"/>
</dbReference>
<feature type="chain" id="PRO_5029829043" evidence="3">
    <location>
        <begin position="24"/>
        <end position="415"/>
    </location>
</feature>
<feature type="signal peptide" evidence="3">
    <location>
        <begin position="1"/>
        <end position="23"/>
    </location>
</feature>
<reference evidence="5 6" key="1">
    <citation type="submission" date="2019-12" db="EMBL/GenBank/DDBJ databases">
        <title>Mucilaginibacter sp. HMF7410 genome sequencing and assembly.</title>
        <authorList>
            <person name="Kang H."/>
            <person name="Cha I."/>
            <person name="Kim H."/>
            <person name="Joh K."/>
        </authorList>
    </citation>
    <scope>NUCLEOTIDE SEQUENCE [LARGE SCALE GENOMIC DNA]</scope>
    <source>
        <strain evidence="5 6">HMF7410</strain>
    </source>
</reference>
<gene>
    <name evidence="5" type="ORF">GO621_16445</name>
</gene>
<dbReference type="InterPro" id="IPR000184">
    <property type="entry name" value="Bac_surfAg_D15"/>
</dbReference>
<dbReference type="RefSeq" id="WP_157569031.1">
    <property type="nucleotide sequence ID" value="NZ_WPIK01000018.1"/>
</dbReference>
<dbReference type="EMBL" id="WPIK01000018">
    <property type="protein sequence ID" value="MVN23115.1"/>
    <property type="molecule type" value="Genomic_DNA"/>
</dbReference>
<keyword evidence="3" id="KW-0732">Signal</keyword>
<dbReference type="AlphaFoldDB" id="A0A7K1T0M7"/>
<comment type="subcellular location">
    <subcellularLocation>
        <location evidence="1">Membrane</location>
    </subcellularLocation>
</comment>
<dbReference type="Gene3D" id="2.40.160.50">
    <property type="entry name" value="membrane protein fhac: a member of the omp85/tpsb transporter family"/>
    <property type="match status" value="1"/>
</dbReference>
<evidence type="ECO:0000259" key="4">
    <source>
        <dbReference type="Pfam" id="PF01103"/>
    </source>
</evidence>
<evidence type="ECO:0000256" key="2">
    <source>
        <dbReference type="ARBA" id="ARBA00023136"/>
    </source>
</evidence>
<organism evidence="5 6">
    <name type="scientific">Mucilaginibacter arboris</name>
    <dbReference type="NCBI Taxonomy" id="2682090"/>
    <lineage>
        <taxon>Bacteria</taxon>
        <taxon>Pseudomonadati</taxon>
        <taxon>Bacteroidota</taxon>
        <taxon>Sphingobacteriia</taxon>
        <taxon>Sphingobacteriales</taxon>
        <taxon>Sphingobacteriaceae</taxon>
        <taxon>Mucilaginibacter</taxon>
    </lineage>
</organism>
<keyword evidence="6" id="KW-1185">Reference proteome</keyword>
<comment type="caution">
    <text evidence="5">The sequence shown here is derived from an EMBL/GenBank/DDBJ whole genome shotgun (WGS) entry which is preliminary data.</text>
</comment>
<evidence type="ECO:0000313" key="5">
    <source>
        <dbReference type="EMBL" id="MVN23115.1"/>
    </source>
</evidence>